<feature type="compositionally biased region" description="Low complexity" evidence="1">
    <location>
        <begin position="26"/>
        <end position="50"/>
    </location>
</feature>
<reference evidence="2" key="2">
    <citation type="journal article" date="2015" name="Data Brief">
        <title>Shoot transcriptome of the giant reed, Arundo donax.</title>
        <authorList>
            <person name="Barrero R.A."/>
            <person name="Guerrero F.D."/>
            <person name="Moolhuijzen P."/>
            <person name="Goolsby J.A."/>
            <person name="Tidwell J."/>
            <person name="Bellgard S.E."/>
            <person name="Bellgard M.I."/>
        </authorList>
    </citation>
    <scope>NUCLEOTIDE SEQUENCE</scope>
    <source>
        <tissue evidence="2">Shoot tissue taken approximately 20 cm above the soil surface</tissue>
    </source>
</reference>
<feature type="region of interest" description="Disordered" evidence="1">
    <location>
        <begin position="1"/>
        <end position="50"/>
    </location>
</feature>
<feature type="compositionally biased region" description="Low complexity" evidence="1">
    <location>
        <begin position="1"/>
        <end position="17"/>
    </location>
</feature>
<dbReference type="AlphaFoldDB" id="A0A0A9EA40"/>
<proteinExistence type="predicted"/>
<accession>A0A0A9EA40</accession>
<sequence>MPFPSSSSTSSSTSSPSARFAMMTKSSSSASSSDPPWDTSLSSSNLATSGSTAFSTRLTGAVFAATLHIVLPSSKSSSLGPTHTLLASYALTSRGSGSGPAVELGTKEEAAAAEGRSSRRWER</sequence>
<feature type="region of interest" description="Disordered" evidence="1">
    <location>
        <begin position="93"/>
        <end position="123"/>
    </location>
</feature>
<name>A0A0A9EA40_ARUDO</name>
<feature type="compositionally biased region" description="Basic and acidic residues" evidence="1">
    <location>
        <begin position="105"/>
        <end position="123"/>
    </location>
</feature>
<organism evidence="2">
    <name type="scientific">Arundo donax</name>
    <name type="common">Giant reed</name>
    <name type="synonym">Donax arundinaceus</name>
    <dbReference type="NCBI Taxonomy" id="35708"/>
    <lineage>
        <taxon>Eukaryota</taxon>
        <taxon>Viridiplantae</taxon>
        <taxon>Streptophyta</taxon>
        <taxon>Embryophyta</taxon>
        <taxon>Tracheophyta</taxon>
        <taxon>Spermatophyta</taxon>
        <taxon>Magnoliopsida</taxon>
        <taxon>Liliopsida</taxon>
        <taxon>Poales</taxon>
        <taxon>Poaceae</taxon>
        <taxon>PACMAD clade</taxon>
        <taxon>Arundinoideae</taxon>
        <taxon>Arundineae</taxon>
        <taxon>Arundo</taxon>
    </lineage>
</organism>
<evidence type="ECO:0000256" key="1">
    <source>
        <dbReference type="SAM" id="MobiDB-lite"/>
    </source>
</evidence>
<dbReference type="EMBL" id="GBRH01201987">
    <property type="protein sequence ID" value="JAD95908.1"/>
    <property type="molecule type" value="Transcribed_RNA"/>
</dbReference>
<protein>
    <submittedName>
        <fullName evidence="2">Uncharacterized protein</fullName>
    </submittedName>
</protein>
<reference evidence="2" key="1">
    <citation type="submission" date="2014-09" db="EMBL/GenBank/DDBJ databases">
        <authorList>
            <person name="Magalhaes I.L.F."/>
            <person name="Oliveira U."/>
            <person name="Santos F.R."/>
            <person name="Vidigal T.H.D.A."/>
            <person name="Brescovit A.D."/>
            <person name="Santos A.J."/>
        </authorList>
    </citation>
    <scope>NUCLEOTIDE SEQUENCE</scope>
    <source>
        <tissue evidence="2">Shoot tissue taken approximately 20 cm above the soil surface</tissue>
    </source>
</reference>
<evidence type="ECO:0000313" key="2">
    <source>
        <dbReference type="EMBL" id="JAD95908.1"/>
    </source>
</evidence>